<dbReference type="PATRIC" id="fig|167964.4.peg.744"/>
<dbReference type="CDD" id="cd16443">
    <property type="entry name" value="LplA"/>
    <property type="match status" value="1"/>
</dbReference>
<dbReference type="Pfam" id="PF21948">
    <property type="entry name" value="LplA-B_cat"/>
    <property type="match status" value="1"/>
</dbReference>
<dbReference type="InterPro" id="IPR050664">
    <property type="entry name" value="Octanoyltrans_LipM/LipL"/>
</dbReference>
<dbReference type="PROSITE" id="PS51733">
    <property type="entry name" value="BPL_LPL_CATALYTIC"/>
    <property type="match status" value="1"/>
</dbReference>
<dbReference type="InterPro" id="IPR004143">
    <property type="entry name" value="BPL_LPL_catalytic"/>
</dbReference>
<name>A0A101FXA6_9CHLR</name>
<dbReference type="Proteomes" id="UP000064249">
    <property type="component" value="Unassembled WGS sequence"/>
</dbReference>
<dbReference type="EC" id="2.7.7.63" evidence="2"/>
<keyword evidence="2" id="KW-0436">Ligase</keyword>
<dbReference type="Gene3D" id="3.30.930.10">
    <property type="entry name" value="Bira Bifunctional Protein, Domain 2"/>
    <property type="match status" value="1"/>
</dbReference>
<accession>A0A101FXA6</accession>
<protein>
    <submittedName>
        <fullName evidence="2">Lipoate-protein ligase A</fullName>
        <ecNumber evidence="2">2.7.7.63</ecNumber>
    </submittedName>
</protein>
<dbReference type="SUPFAM" id="SSF55681">
    <property type="entry name" value="Class II aaRS and biotin synthetases"/>
    <property type="match status" value="1"/>
</dbReference>
<reference evidence="2 3" key="1">
    <citation type="journal article" date="2015" name="MBio">
        <title>Genome-Resolved Metagenomic Analysis Reveals Roles for Candidate Phyla and Other Microbial Community Members in Biogeochemical Transformations in Oil Reservoirs.</title>
        <authorList>
            <person name="Hu P."/>
            <person name="Tom L."/>
            <person name="Singh A."/>
            <person name="Thomas B.C."/>
            <person name="Baker B.J."/>
            <person name="Piceno Y.M."/>
            <person name="Andersen G.L."/>
            <person name="Banfield J.F."/>
        </authorList>
    </citation>
    <scope>NUCLEOTIDE SEQUENCE [LARGE SCALE GENOMIC DNA]</scope>
    <source>
        <strain evidence="2">46_16</strain>
    </source>
</reference>
<dbReference type="PANTHER" id="PTHR43679:SF2">
    <property type="entry name" value="OCTANOYL-[GCVH]:PROTEIN N-OCTANOYLTRANSFERASE"/>
    <property type="match status" value="1"/>
</dbReference>
<dbReference type="GO" id="GO:0016874">
    <property type="term" value="F:ligase activity"/>
    <property type="evidence" value="ECO:0007669"/>
    <property type="project" value="UniProtKB-KW"/>
</dbReference>
<evidence type="ECO:0000313" key="3">
    <source>
        <dbReference type="Proteomes" id="UP000064249"/>
    </source>
</evidence>
<dbReference type="AlphaFoldDB" id="A0A101FXA6"/>
<gene>
    <name evidence="2" type="ORF">XD73_0953</name>
</gene>
<evidence type="ECO:0000313" key="2">
    <source>
        <dbReference type="EMBL" id="KUK46170.1"/>
    </source>
</evidence>
<keyword evidence="2" id="KW-0808">Transferase</keyword>
<dbReference type="EMBL" id="LGFU01000060">
    <property type="protein sequence ID" value="KUK46170.1"/>
    <property type="molecule type" value="Genomic_DNA"/>
</dbReference>
<feature type="domain" description="BPL/LPL catalytic" evidence="1">
    <location>
        <begin position="35"/>
        <end position="245"/>
    </location>
</feature>
<organism evidence="2 3">
    <name type="scientific">Anaerolinea thermophila</name>
    <dbReference type="NCBI Taxonomy" id="167964"/>
    <lineage>
        <taxon>Bacteria</taxon>
        <taxon>Bacillati</taxon>
        <taxon>Chloroflexota</taxon>
        <taxon>Anaerolineae</taxon>
        <taxon>Anaerolineales</taxon>
        <taxon>Anaerolineaceae</taxon>
        <taxon>Anaerolinea</taxon>
    </lineage>
</organism>
<keyword evidence="2" id="KW-0548">Nucleotidyltransferase</keyword>
<dbReference type="PANTHER" id="PTHR43679">
    <property type="entry name" value="OCTANOYLTRANSFERASE LIPM-RELATED"/>
    <property type="match status" value="1"/>
</dbReference>
<dbReference type="InterPro" id="IPR045864">
    <property type="entry name" value="aa-tRNA-synth_II/BPL/LPL"/>
</dbReference>
<dbReference type="GO" id="GO:0016779">
    <property type="term" value="F:nucleotidyltransferase activity"/>
    <property type="evidence" value="ECO:0007669"/>
    <property type="project" value="UniProtKB-KW"/>
</dbReference>
<proteinExistence type="predicted"/>
<sequence length="275" mass="30393">MVYDRSTWRLIENPPAQGSWNMAVDEAILESVYSGDSPPTLRLYAWQPACLSLGHAQPFAEVDTEALAANGWDIVRRPTGGRAILHVDELTYAVIAPETEPRVKGGVLESYLRLSQALIESLRLLGLSPQAEEKESANKKGKPNPVCFEVPSNYEITVNGKKLIGSAQARRKEGILQHGALPLYGDLTRIISALKFPNETAKAKAKERLLAHATTVETELGRVITWQQASHAFQQAFSEVLNLNLEPGNLSIKEIQRAQDLQASKYGHSSWTERI</sequence>
<comment type="caution">
    <text evidence="2">The sequence shown here is derived from an EMBL/GenBank/DDBJ whole genome shotgun (WGS) entry which is preliminary data.</text>
</comment>
<evidence type="ECO:0000259" key="1">
    <source>
        <dbReference type="PROSITE" id="PS51733"/>
    </source>
</evidence>